<feature type="chain" id="PRO_5007297412" evidence="2">
    <location>
        <begin position="19"/>
        <end position="888"/>
    </location>
</feature>
<comment type="caution">
    <text evidence="3">The sequence shown here is derived from an EMBL/GenBank/DDBJ whole genome shotgun (WGS) entry which is preliminary data.</text>
</comment>
<evidence type="ECO:0000256" key="1">
    <source>
        <dbReference type="SAM" id="MobiDB-lite"/>
    </source>
</evidence>
<feature type="compositionally biased region" description="Polar residues" evidence="1">
    <location>
        <begin position="502"/>
        <end position="524"/>
    </location>
</feature>
<evidence type="ECO:0000313" key="3">
    <source>
        <dbReference type="EMBL" id="KXT13247.1"/>
    </source>
</evidence>
<feature type="region of interest" description="Disordered" evidence="1">
    <location>
        <begin position="819"/>
        <end position="848"/>
    </location>
</feature>
<dbReference type="AlphaFoldDB" id="A0A139IEP8"/>
<feature type="region of interest" description="Disordered" evidence="1">
    <location>
        <begin position="452"/>
        <end position="537"/>
    </location>
</feature>
<name>A0A139IEP8_9PEZI</name>
<feature type="signal peptide" evidence="2">
    <location>
        <begin position="1"/>
        <end position="18"/>
    </location>
</feature>
<dbReference type="Proteomes" id="UP000073492">
    <property type="component" value="Unassembled WGS sequence"/>
</dbReference>
<evidence type="ECO:0000256" key="2">
    <source>
        <dbReference type="SAM" id="SignalP"/>
    </source>
</evidence>
<feature type="compositionally biased region" description="Polar residues" evidence="1">
    <location>
        <begin position="459"/>
        <end position="470"/>
    </location>
</feature>
<protein>
    <submittedName>
        <fullName evidence="3">Uncharacterized protein</fullName>
    </submittedName>
</protein>
<organism evidence="3 4">
    <name type="scientific">Pseudocercospora musae</name>
    <dbReference type="NCBI Taxonomy" id="113226"/>
    <lineage>
        <taxon>Eukaryota</taxon>
        <taxon>Fungi</taxon>
        <taxon>Dikarya</taxon>
        <taxon>Ascomycota</taxon>
        <taxon>Pezizomycotina</taxon>
        <taxon>Dothideomycetes</taxon>
        <taxon>Dothideomycetidae</taxon>
        <taxon>Mycosphaerellales</taxon>
        <taxon>Mycosphaerellaceae</taxon>
        <taxon>Pseudocercospora</taxon>
    </lineage>
</organism>
<keyword evidence="2" id="KW-0732">Signal</keyword>
<gene>
    <name evidence="3" type="ORF">AC579_1733</name>
</gene>
<evidence type="ECO:0000313" key="4">
    <source>
        <dbReference type="Proteomes" id="UP000073492"/>
    </source>
</evidence>
<reference evidence="3 4" key="1">
    <citation type="submission" date="2015-07" db="EMBL/GenBank/DDBJ databases">
        <title>Comparative genomics of the Sigatoka disease complex on banana suggests a link between parallel evolutionary changes in Pseudocercospora fijiensis and Pseudocercospora eumusae and increased virulence on the banana host.</title>
        <authorList>
            <person name="Chang T.-C."/>
            <person name="Salvucci A."/>
            <person name="Crous P.W."/>
            <person name="Stergiopoulos I."/>
        </authorList>
    </citation>
    <scope>NUCLEOTIDE SEQUENCE [LARGE SCALE GENOMIC DNA]</scope>
    <source>
        <strain evidence="3 4">CBS 116634</strain>
    </source>
</reference>
<dbReference type="OrthoDB" id="3645579at2759"/>
<proteinExistence type="predicted"/>
<keyword evidence="4" id="KW-1185">Reference proteome</keyword>
<accession>A0A139IEP8</accession>
<sequence>MLTSTFLGLLGLASTITAARPQKRSCISAADLINIAPNTTSCERASYPEECATAEVAAPNIAFSFRQFNIPSFAAQAALVSIMLFETGDFKYNRNHFPAPGTPGQGTRNMQSPTFNQKYAEWIAANAKDESVTAANVTAAAAQGPADVLALINASDKWSFASAAWFLKTQCEASVETALADGTQASYEAYLTECVGTTVTDDRITGWEAVLALKQCETMSQLSAHALMADHAEFEHVALTPLGTRVNFDPQYQDQSASKRNGRILLLDDTSGHHSATGTSNRTSVETVLRRFTVGGSVEVPEDPFIAESNAASPNASTRALLEESWRDDTSSIYSRAADVDDLEESACDCSIRAVRDRHALPPSIVEKNAMRVGAPQEAHQHTEMLPRRPADEVLCAFHSASNSPDVDDIEMRTLDVASAYEQPALTEDSSSGLFGKRFQFGIRKQQQKQREHAAALGSVNQAGSDQTPGYFQRQRPKSQPLQNAFRRRSTIRWQDPPPPSANLQRRQTVTTCREVTSTASDSNPGDDDVGRTDEWRDSARVGRLTRASVSAVASTKRKASRSLSKTWGNIGDFGKKTQRGLLKVFRQDSAMALDSRSAEYPSASGGLPADASVGDTERDLAVNGEGRLANFPYRGAILLPEFKLPSPLTGIASPHYSLSSDLAPDNAAGANDGQEGISRREDVENAAILEDMQALERMIDPSQRNVPAVGSPVRAKRPIAMEIDSAMKMVRAANLAVTPPMINIRQIAADNRQQSLLDASNALNRAVVAGDFKEAKIQKYFDKVPRCTDKAKQREASMSFREEVASEQKRLHKAYVDSLPGNDFADDDASLIPNKRHPGSAGDEQVQRDGAQNGAFRGKTSVAVELATLAGIVGNAFRGAGAPMMMM</sequence>
<dbReference type="EMBL" id="LFZO01000124">
    <property type="protein sequence ID" value="KXT13247.1"/>
    <property type="molecule type" value="Genomic_DNA"/>
</dbReference>